<dbReference type="InterPro" id="IPR012347">
    <property type="entry name" value="Ferritin-like"/>
</dbReference>
<dbReference type="InterPro" id="IPR021617">
    <property type="entry name" value="DUF3231"/>
</dbReference>
<sequence length="330" mass="37457">MNAESKRLTSPEITSLCAQYHQDTLAACVAKHVLATVTDAEIRSLFAFSLELSKKHIKLLTAIFHAEHFPLPNGFTDEDVDLHAPPLFTDSFWLKYLHDMTIHGLSGYGISFSVSVRRDIRDYYHKCNLDAMEIYNRSLDLLLAKNLYVPAPYFLNPKKQEPIIDLSYALDFVGKQRLLNTTEAGNIYFNLRKSMATKALLIAFKQVSKRKDVKKVMETGLDVAHKHIELYSSIMHEENLHTPPLLDNEITTSTHAPFSEKLMTFHAGAMFKVAITYYATAMTTSMRLDIVGHCEACILRDLKVAGRCSEVMIKNGWIEKPPEASDRKQM</sequence>
<dbReference type="RefSeq" id="WP_034653877.1">
    <property type="nucleotide sequence ID" value="NZ_BCVB01000007.1"/>
</dbReference>
<dbReference type="KEGG" id="bmeg:BG04_3366"/>
<proteinExistence type="predicted"/>
<protein>
    <submittedName>
        <fullName evidence="1">Uncharacterized protein</fullName>
    </submittedName>
</protein>
<dbReference type="GeneID" id="93641428"/>
<dbReference type="HOGENOM" id="CLU_068841_0_0_9"/>
<dbReference type="Proteomes" id="UP000031829">
    <property type="component" value="Chromosome"/>
</dbReference>
<dbReference type="EMBL" id="CP009920">
    <property type="protein sequence ID" value="AJI24370.1"/>
    <property type="molecule type" value="Genomic_DNA"/>
</dbReference>
<accession>A0A0B6AHK5</accession>
<gene>
    <name evidence="1" type="ORF">BG04_3366</name>
</gene>
<evidence type="ECO:0000313" key="2">
    <source>
        <dbReference type="Proteomes" id="UP000031829"/>
    </source>
</evidence>
<name>A0A0B6AHK5_PRIM2</name>
<dbReference type="Pfam" id="PF11553">
    <property type="entry name" value="DUF3231"/>
    <property type="match status" value="2"/>
</dbReference>
<organism evidence="1 2">
    <name type="scientific">Priestia megaterium (strain ATCC 14581 / DSM 32 / CCUG 1817 / JCM 2506 / NBRC 15308 / NCIMB 9376 / NCTC 10342 / NRRL B-14308 / VKM B-512 / Ford 19)</name>
    <name type="common">Bacillus megaterium</name>
    <dbReference type="NCBI Taxonomy" id="1348623"/>
    <lineage>
        <taxon>Bacteria</taxon>
        <taxon>Bacillati</taxon>
        <taxon>Bacillota</taxon>
        <taxon>Bacilli</taxon>
        <taxon>Bacillales</taxon>
        <taxon>Bacillaceae</taxon>
        <taxon>Priestia</taxon>
    </lineage>
</organism>
<evidence type="ECO:0000313" key="1">
    <source>
        <dbReference type="EMBL" id="AJI24370.1"/>
    </source>
</evidence>
<dbReference type="Gene3D" id="1.20.1260.10">
    <property type="match status" value="2"/>
</dbReference>
<dbReference type="AlphaFoldDB" id="A0A0B6AHK5"/>
<reference evidence="1 2" key="1">
    <citation type="journal article" date="2015" name="Genome Announc.">
        <title>Complete genome sequences for 35 biothreat assay-relevant bacillus species.</title>
        <authorList>
            <person name="Johnson S.L."/>
            <person name="Daligault H.E."/>
            <person name="Davenport K.W."/>
            <person name="Jaissle J."/>
            <person name="Frey K.G."/>
            <person name="Ladner J.T."/>
            <person name="Broomall S.M."/>
            <person name="Bishop-Lilly K.A."/>
            <person name="Bruce D.C."/>
            <person name="Gibbons H.S."/>
            <person name="Coyne S.R."/>
            <person name="Lo C.C."/>
            <person name="Meincke L."/>
            <person name="Munk A.C."/>
            <person name="Koroleva G.I."/>
            <person name="Rosenzweig C.N."/>
            <person name="Palacios G.F."/>
            <person name="Redden C.L."/>
            <person name="Minogue T.D."/>
            <person name="Chain P.S."/>
        </authorList>
    </citation>
    <scope>NUCLEOTIDE SEQUENCE [LARGE SCALE GENOMIC DNA]</scope>
    <source>
        <strain evidence="2">ATCC 14581 / DSM 32 / JCM 2506 / NBRC 15308 / NCIMB 9376 / NCTC 10342 / NRRL B-14308 / VKM B-512</strain>
    </source>
</reference>